<dbReference type="Proteomes" id="UP000002705">
    <property type="component" value="Chromosome 2"/>
</dbReference>
<protein>
    <submittedName>
        <fullName evidence="1">Rhs family protein</fullName>
    </submittedName>
</protein>
<keyword evidence="2" id="KW-1185">Reference proteome</keyword>
<dbReference type="PRINTS" id="PR00394">
    <property type="entry name" value="RHSPROTEIN"/>
</dbReference>
<dbReference type="InterPro" id="IPR022385">
    <property type="entry name" value="Rhs_assc_core"/>
</dbReference>
<evidence type="ECO:0000313" key="1">
    <source>
        <dbReference type="EMBL" id="ABB11939.1"/>
    </source>
</evidence>
<proteinExistence type="predicted"/>
<dbReference type="InterPro" id="IPR050708">
    <property type="entry name" value="T6SS_VgrG/RHS"/>
</dbReference>
<evidence type="ECO:0000313" key="2">
    <source>
        <dbReference type="Proteomes" id="UP000002705"/>
    </source>
</evidence>
<name>Q395C2_BURL3</name>
<sequence length="190" mass="21151">MTRRLAHAVDNPIRFPGQYYDRESGLHYNRFRYCDPQVGRYINQDPIGLKGGANSYVYAHNPVTLSDPLGLQSTGPVLLGMGNLYRSEVTLPSVLLVQNSDLAGTLNNITNLPFPSDVLPPGQSVGVNFPWQEPEMYCASGYYEDEVFPNNKATDDSKLTCKARAQSLTQRFSVRGADRGNFVCTRKALR</sequence>
<dbReference type="AlphaFoldDB" id="Q395C2"/>
<dbReference type="NCBIfam" id="TIGR03696">
    <property type="entry name" value="Rhs_assc_core"/>
    <property type="match status" value="1"/>
</dbReference>
<dbReference type="PANTHER" id="PTHR32305">
    <property type="match status" value="1"/>
</dbReference>
<dbReference type="PANTHER" id="PTHR32305:SF15">
    <property type="entry name" value="PROTEIN RHSA-RELATED"/>
    <property type="match status" value="1"/>
</dbReference>
<gene>
    <name evidence="1" type="ordered locus">Bcep18194_B1825</name>
</gene>
<dbReference type="HOGENOM" id="CLU_1425558_0_0_4"/>
<dbReference type="RefSeq" id="WP_011355427.1">
    <property type="nucleotide sequence ID" value="NC_007511.1"/>
</dbReference>
<dbReference type="PATRIC" id="fig|482957.22.peg.5560"/>
<dbReference type="EMBL" id="CP000152">
    <property type="protein sequence ID" value="ABB11939.1"/>
    <property type="molecule type" value="Genomic_DNA"/>
</dbReference>
<organism evidence="1 2">
    <name type="scientific">Burkholderia lata (strain ATCC 17760 / DSM 23089 / LMG 22485 / NCIMB 9086 / R18194 / 383)</name>
    <dbReference type="NCBI Taxonomy" id="482957"/>
    <lineage>
        <taxon>Bacteria</taxon>
        <taxon>Pseudomonadati</taxon>
        <taxon>Pseudomonadota</taxon>
        <taxon>Betaproteobacteria</taxon>
        <taxon>Burkholderiales</taxon>
        <taxon>Burkholderiaceae</taxon>
        <taxon>Burkholderia</taxon>
        <taxon>Burkholderia cepacia complex</taxon>
    </lineage>
</organism>
<accession>Q395C2</accession>
<reference evidence="1" key="1">
    <citation type="submission" date="2005-10" db="EMBL/GenBank/DDBJ databases">
        <title>Complete sequence of chromosome 2 of Burkholderia sp. 383.</title>
        <authorList>
            <consortium name="US DOE Joint Genome Institute"/>
            <person name="Copeland A."/>
            <person name="Lucas S."/>
            <person name="Lapidus A."/>
            <person name="Barry K."/>
            <person name="Detter J.C."/>
            <person name="Glavina T."/>
            <person name="Hammon N."/>
            <person name="Israni S."/>
            <person name="Pitluck S."/>
            <person name="Chain P."/>
            <person name="Malfatti S."/>
            <person name="Shin M."/>
            <person name="Vergez L."/>
            <person name="Schmutz J."/>
            <person name="Larimer F."/>
            <person name="Land M."/>
            <person name="Kyrpides N."/>
            <person name="Lykidis A."/>
            <person name="Richardson P."/>
        </authorList>
    </citation>
    <scope>NUCLEOTIDE SEQUENCE [LARGE SCALE GENOMIC DNA]</scope>
    <source>
        <strain evidence="1">383</strain>
    </source>
</reference>
<dbReference type="Gene3D" id="2.180.10.10">
    <property type="entry name" value="RHS repeat-associated core"/>
    <property type="match status" value="1"/>
</dbReference>
<dbReference type="KEGG" id="bur:Bcep18194_B1825"/>
<dbReference type="GeneID" id="80258189"/>